<evidence type="ECO:0000313" key="2">
    <source>
        <dbReference type="EMBL" id="GFS06448.1"/>
    </source>
</evidence>
<organism evidence="2 3">
    <name type="scientific">Elysia marginata</name>
    <dbReference type="NCBI Taxonomy" id="1093978"/>
    <lineage>
        <taxon>Eukaryota</taxon>
        <taxon>Metazoa</taxon>
        <taxon>Spiralia</taxon>
        <taxon>Lophotrochozoa</taxon>
        <taxon>Mollusca</taxon>
        <taxon>Gastropoda</taxon>
        <taxon>Heterobranchia</taxon>
        <taxon>Euthyneura</taxon>
        <taxon>Panpulmonata</taxon>
        <taxon>Sacoglossa</taxon>
        <taxon>Placobranchoidea</taxon>
        <taxon>Plakobranchidae</taxon>
        <taxon>Elysia</taxon>
    </lineage>
</organism>
<evidence type="ECO:0000256" key="1">
    <source>
        <dbReference type="SAM" id="Phobius"/>
    </source>
</evidence>
<keyword evidence="1" id="KW-0472">Membrane</keyword>
<evidence type="ECO:0000313" key="3">
    <source>
        <dbReference type="Proteomes" id="UP000762676"/>
    </source>
</evidence>
<dbReference type="EMBL" id="BMAT01009447">
    <property type="protein sequence ID" value="GFS06448.1"/>
    <property type="molecule type" value="Genomic_DNA"/>
</dbReference>
<keyword evidence="1" id="KW-0812">Transmembrane</keyword>
<keyword evidence="1" id="KW-1133">Transmembrane helix</keyword>
<protein>
    <submittedName>
        <fullName evidence="2">Poly [ADP-ribose] polymerase</fullName>
    </submittedName>
</protein>
<feature type="transmembrane region" description="Helical" evidence="1">
    <location>
        <begin position="12"/>
        <end position="30"/>
    </location>
</feature>
<dbReference type="AlphaFoldDB" id="A0AAV4I836"/>
<comment type="caution">
    <text evidence="2">The sequence shown here is derived from an EMBL/GenBank/DDBJ whole genome shotgun (WGS) entry which is preliminary data.</text>
</comment>
<sequence>MLDYKKDMTLNFVRLFLVLIIPLSCVSISLTFSWRAVFGLACLAGTYLFSYLPKVEKKSLSDNPYRGKKGKGYLSKDTEETINKLIADFVVYDANTVASLERFNEIKSKTECTFAKRSKLWGLIPTFYKFSLAFQDLGLDAFVIELPGHLYGSDIETFGAAVRQVLITLRQADVKRQTQQLQEKAATLDPVDVENRMRYLGPENSVIWDRRSWVFEFNKISFFITTFAPFYPETNSRFGFGAQHCYILFQPEISFAIHDLPPDTPVTNWDRPVSVRDKIRVAYREAGREYEAPMVARRPMVYDIVKPVDAYDVPLEWWKVSKSK</sequence>
<reference evidence="2 3" key="1">
    <citation type="journal article" date="2021" name="Elife">
        <title>Chloroplast acquisition without the gene transfer in kleptoplastic sea slugs, Plakobranchus ocellatus.</title>
        <authorList>
            <person name="Maeda T."/>
            <person name="Takahashi S."/>
            <person name="Yoshida T."/>
            <person name="Shimamura S."/>
            <person name="Takaki Y."/>
            <person name="Nagai Y."/>
            <person name="Toyoda A."/>
            <person name="Suzuki Y."/>
            <person name="Arimoto A."/>
            <person name="Ishii H."/>
            <person name="Satoh N."/>
            <person name="Nishiyama T."/>
            <person name="Hasebe M."/>
            <person name="Maruyama T."/>
            <person name="Minagawa J."/>
            <person name="Obokata J."/>
            <person name="Shigenobu S."/>
        </authorList>
    </citation>
    <scope>NUCLEOTIDE SEQUENCE [LARGE SCALE GENOMIC DNA]</scope>
</reference>
<proteinExistence type="predicted"/>
<gene>
    <name evidence="2" type="ORF">ElyMa_004706800</name>
</gene>
<dbReference type="Proteomes" id="UP000762676">
    <property type="component" value="Unassembled WGS sequence"/>
</dbReference>
<keyword evidence="3" id="KW-1185">Reference proteome</keyword>
<accession>A0AAV4I836</accession>
<name>A0AAV4I836_9GAST</name>